<dbReference type="NCBIfam" id="TIGR04488">
    <property type="entry name" value="SoxY_true_GGCGG"/>
    <property type="match status" value="1"/>
</dbReference>
<feature type="domain" description="Ig-like SoxY" evidence="1">
    <location>
        <begin position="54"/>
        <end position="157"/>
    </location>
</feature>
<proteinExistence type="predicted"/>
<dbReference type="AlphaFoldDB" id="A0A3N1XUC5"/>
<dbReference type="Gene3D" id="2.60.40.2470">
    <property type="entry name" value="SoxY domain"/>
    <property type="match status" value="1"/>
</dbReference>
<dbReference type="InterPro" id="IPR038162">
    <property type="entry name" value="SoxY_sf"/>
</dbReference>
<dbReference type="PIRSF" id="PIRSF010312">
    <property type="entry name" value="Sulphur_oxidation_SoxY"/>
    <property type="match status" value="1"/>
</dbReference>
<dbReference type="InterPro" id="IPR016568">
    <property type="entry name" value="Sulphur_oxidation_SoxY"/>
</dbReference>
<comment type="caution">
    <text evidence="2">The sequence shown here is derived from an EMBL/GenBank/DDBJ whole genome shotgun (WGS) entry which is preliminary data.</text>
</comment>
<evidence type="ECO:0000313" key="2">
    <source>
        <dbReference type="EMBL" id="ROR29781.1"/>
    </source>
</evidence>
<dbReference type="Pfam" id="PF13501">
    <property type="entry name" value="SoxY"/>
    <property type="match status" value="1"/>
</dbReference>
<sequence length="158" mass="16341">MSELDVGRRTFLRTGATVAAVAALVAAGVMSPRRVFAAWPEAAFKAEELEAALEALYGERGPQESAAIRLKAPEIAENGAVVPITVEADLAAVASIAILVENNPLPLAARFLFGEGTLPQASTRIKMGKTSGVYAVAETADGVYVAKKEVKVTIGGCG</sequence>
<dbReference type="PROSITE" id="PS51318">
    <property type="entry name" value="TAT"/>
    <property type="match status" value="1"/>
</dbReference>
<evidence type="ECO:0000259" key="1">
    <source>
        <dbReference type="Pfam" id="PF13501"/>
    </source>
</evidence>
<accession>A0A3N1XUC5</accession>
<dbReference type="Proteomes" id="UP000276634">
    <property type="component" value="Unassembled WGS sequence"/>
</dbReference>
<dbReference type="InterPro" id="IPR006311">
    <property type="entry name" value="TAT_signal"/>
</dbReference>
<reference evidence="2 3" key="1">
    <citation type="submission" date="2018-11" db="EMBL/GenBank/DDBJ databases">
        <title>Genomic Encyclopedia of Type Strains, Phase IV (KMG-IV): sequencing the most valuable type-strain genomes for metagenomic binning, comparative biology and taxonomic classification.</title>
        <authorList>
            <person name="Goeker M."/>
        </authorList>
    </citation>
    <scope>NUCLEOTIDE SEQUENCE [LARGE SCALE GENOMIC DNA]</scope>
    <source>
        <strain evidence="2 3">DSM 100275</strain>
    </source>
</reference>
<evidence type="ECO:0000313" key="3">
    <source>
        <dbReference type="Proteomes" id="UP000276634"/>
    </source>
</evidence>
<gene>
    <name evidence="2" type="ORF">EDC57_2458</name>
</gene>
<dbReference type="InterPro" id="IPR032711">
    <property type="entry name" value="SoxY"/>
</dbReference>
<name>A0A3N1XUC5_9GAMM</name>
<dbReference type="EMBL" id="RJVI01000003">
    <property type="protein sequence ID" value="ROR29781.1"/>
    <property type="molecule type" value="Genomic_DNA"/>
</dbReference>
<keyword evidence="3" id="KW-1185">Reference proteome</keyword>
<dbReference type="OrthoDB" id="9798154at2"/>
<dbReference type="RefSeq" id="WP_123402170.1">
    <property type="nucleotide sequence ID" value="NZ_RJVI01000003.1"/>
</dbReference>
<protein>
    <submittedName>
        <fullName evidence="2">Thiosulfate-binding protein SoxY</fullName>
    </submittedName>
</protein>
<organism evidence="2 3">
    <name type="scientific">Inmirania thermothiophila</name>
    <dbReference type="NCBI Taxonomy" id="1750597"/>
    <lineage>
        <taxon>Bacteria</taxon>
        <taxon>Pseudomonadati</taxon>
        <taxon>Pseudomonadota</taxon>
        <taxon>Gammaproteobacteria</taxon>
        <taxon>Chromatiales</taxon>
        <taxon>Ectothiorhodospiraceae</taxon>
        <taxon>Inmirania</taxon>
    </lineage>
</organism>